<proteinExistence type="predicted"/>
<reference evidence="1" key="1">
    <citation type="submission" date="2022-04" db="EMBL/GenBank/DDBJ databases">
        <title>Genome of the entomopathogenic fungus Entomophthora muscae.</title>
        <authorList>
            <person name="Elya C."/>
            <person name="Lovett B.R."/>
            <person name="Lee E."/>
            <person name="Macias A.M."/>
            <person name="Hajek A.E."/>
            <person name="De Bivort B.L."/>
            <person name="Kasson M.T."/>
            <person name="De Fine Licht H.H."/>
            <person name="Stajich J.E."/>
        </authorList>
    </citation>
    <scope>NUCLEOTIDE SEQUENCE</scope>
    <source>
        <strain evidence="1">Berkeley</strain>
    </source>
</reference>
<organism evidence="1 2">
    <name type="scientific">Entomophthora muscae</name>
    <dbReference type="NCBI Taxonomy" id="34485"/>
    <lineage>
        <taxon>Eukaryota</taxon>
        <taxon>Fungi</taxon>
        <taxon>Fungi incertae sedis</taxon>
        <taxon>Zoopagomycota</taxon>
        <taxon>Entomophthoromycotina</taxon>
        <taxon>Entomophthoromycetes</taxon>
        <taxon>Entomophthorales</taxon>
        <taxon>Entomophthoraceae</taxon>
        <taxon>Entomophthora</taxon>
    </lineage>
</organism>
<protein>
    <submittedName>
        <fullName evidence="1">Uncharacterized protein</fullName>
    </submittedName>
</protein>
<accession>A0ACC2SPA3</accession>
<evidence type="ECO:0000313" key="2">
    <source>
        <dbReference type="Proteomes" id="UP001165960"/>
    </source>
</evidence>
<dbReference type="Proteomes" id="UP001165960">
    <property type="component" value="Unassembled WGS sequence"/>
</dbReference>
<name>A0ACC2SPA3_9FUNG</name>
<evidence type="ECO:0000313" key="1">
    <source>
        <dbReference type="EMBL" id="KAJ9064155.1"/>
    </source>
</evidence>
<keyword evidence="2" id="KW-1185">Reference proteome</keyword>
<sequence length="201" mass="22260">MGSCKLQPPWGNAHPLFSVGLSESSQDGRNADARAWWTPEDPVMFLTMMQVLITLLHPLYSLSIVTLDLRTLTSKTSKPKFTTTYLLYLQKNLPKKANDLLFTGETLVHSLTCNNVEFSLPTEAPISLWHEDSHVPHPWKLWSSPQQCAPNPKSAPQAQLLACFGYAFDGPQFLPPSTVPFLSSHPSSALDGILVGFPARM</sequence>
<dbReference type="EMBL" id="QTSX02004522">
    <property type="protein sequence ID" value="KAJ9064155.1"/>
    <property type="molecule type" value="Genomic_DNA"/>
</dbReference>
<gene>
    <name evidence="1" type="ORF">DSO57_1033370</name>
</gene>
<comment type="caution">
    <text evidence="1">The sequence shown here is derived from an EMBL/GenBank/DDBJ whole genome shotgun (WGS) entry which is preliminary data.</text>
</comment>